<reference evidence="2" key="1">
    <citation type="submission" date="2021-03" db="EMBL/GenBank/DDBJ databases">
        <title>Draft genome sequence of rust myrtle Austropuccinia psidii MF-1, a brazilian biotype.</title>
        <authorList>
            <person name="Quecine M.C."/>
            <person name="Pachon D.M.R."/>
            <person name="Bonatelli M.L."/>
            <person name="Correr F.H."/>
            <person name="Franceschini L.M."/>
            <person name="Leite T.F."/>
            <person name="Margarido G.R.A."/>
            <person name="Almeida C.A."/>
            <person name="Ferrarezi J.A."/>
            <person name="Labate C.A."/>
        </authorList>
    </citation>
    <scope>NUCLEOTIDE SEQUENCE</scope>
    <source>
        <strain evidence="2">MF-1</strain>
    </source>
</reference>
<protein>
    <submittedName>
        <fullName evidence="2">Uncharacterized protein</fullName>
    </submittedName>
</protein>
<feature type="compositionally biased region" description="Polar residues" evidence="1">
    <location>
        <begin position="101"/>
        <end position="113"/>
    </location>
</feature>
<feature type="region of interest" description="Disordered" evidence="1">
    <location>
        <begin position="41"/>
        <end position="124"/>
    </location>
</feature>
<dbReference type="Proteomes" id="UP000765509">
    <property type="component" value="Unassembled WGS sequence"/>
</dbReference>
<evidence type="ECO:0000313" key="2">
    <source>
        <dbReference type="EMBL" id="MBW0500359.1"/>
    </source>
</evidence>
<name>A0A9Q3DBI8_9BASI</name>
<dbReference type="EMBL" id="AVOT02015773">
    <property type="protein sequence ID" value="MBW0500359.1"/>
    <property type="molecule type" value="Genomic_DNA"/>
</dbReference>
<sequence>MPVQKSPPGRNTGSQRQQAVLTPTVRAPLDCIPSVHQLSANLDRGQPMEGAAPSRRGVVKSRLGKAEDEEGEESMEEEESEESEVQAALAGAPEASEAENTAHSNQPLVSQAEPNFLNMMEPMT</sequence>
<accession>A0A9Q3DBI8</accession>
<evidence type="ECO:0000256" key="1">
    <source>
        <dbReference type="SAM" id="MobiDB-lite"/>
    </source>
</evidence>
<comment type="caution">
    <text evidence="2">The sequence shown here is derived from an EMBL/GenBank/DDBJ whole genome shotgun (WGS) entry which is preliminary data.</text>
</comment>
<keyword evidence="3" id="KW-1185">Reference proteome</keyword>
<organism evidence="2 3">
    <name type="scientific">Austropuccinia psidii MF-1</name>
    <dbReference type="NCBI Taxonomy" id="1389203"/>
    <lineage>
        <taxon>Eukaryota</taxon>
        <taxon>Fungi</taxon>
        <taxon>Dikarya</taxon>
        <taxon>Basidiomycota</taxon>
        <taxon>Pucciniomycotina</taxon>
        <taxon>Pucciniomycetes</taxon>
        <taxon>Pucciniales</taxon>
        <taxon>Sphaerophragmiaceae</taxon>
        <taxon>Austropuccinia</taxon>
    </lineage>
</organism>
<evidence type="ECO:0000313" key="3">
    <source>
        <dbReference type="Proteomes" id="UP000765509"/>
    </source>
</evidence>
<gene>
    <name evidence="2" type="ORF">O181_040074</name>
</gene>
<dbReference type="AlphaFoldDB" id="A0A9Q3DBI8"/>
<feature type="compositionally biased region" description="Acidic residues" evidence="1">
    <location>
        <begin position="67"/>
        <end position="84"/>
    </location>
</feature>
<feature type="compositionally biased region" description="Low complexity" evidence="1">
    <location>
        <begin position="87"/>
        <end position="99"/>
    </location>
</feature>
<proteinExistence type="predicted"/>